<feature type="compositionally biased region" description="Acidic residues" evidence="1">
    <location>
        <begin position="181"/>
        <end position="197"/>
    </location>
</feature>
<sequence>MGGGSSEGILEAGGVVMTPRTGKRAWNRERLRRMNKPPIRVVIVLFAICVITYRTLWSTGTMITSFYEASDPNASTHLENEPEEFKGIKLADHLADYEDYQQEHKTPDSPHEGGGYGYNMKKIDDENDEYYEEDEEDDDIDQDHYYDEQDEEGERERQKVDTAAEEDDADAVDSGYYGDSQEGEEAEGSDVDGEYYGESENAQRELGMDASNDGAAGDSTIAGLTDSASDGNEGNESYGEDEDEEAYDEGEDDLEGDETDEDEGEEYDGEEDDAGEYDPEEDEPEEDEPEGDVGEEDTVDSAEAGDAMNTGESPLSIATAADQKQEDDAGMGVNASDASTEAVKVESEDDMVLG</sequence>
<feature type="compositionally biased region" description="Acidic residues" evidence="1">
    <location>
        <begin position="238"/>
        <end position="300"/>
    </location>
</feature>
<name>A0A7S2ZFL7_9RHOD</name>
<feature type="region of interest" description="Disordered" evidence="1">
    <location>
        <begin position="100"/>
        <end position="354"/>
    </location>
</feature>
<keyword evidence="2" id="KW-0812">Transmembrane</keyword>
<keyword evidence="2" id="KW-0472">Membrane</keyword>
<dbReference type="AlphaFoldDB" id="A0A7S2ZFL7"/>
<feature type="compositionally biased region" description="Acidic residues" evidence="1">
    <location>
        <begin position="125"/>
        <end position="141"/>
    </location>
</feature>
<evidence type="ECO:0000313" key="3">
    <source>
        <dbReference type="EMBL" id="CAE0037668.1"/>
    </source>
</evidence>
<protein>
    <submittedName>
        <fullName evidence="3">Uncharacterized protein</fullName>
    </submittedName>
</protein>
<feature type="compositionally biased region" description="Basic and acidic residues" evidence="1">
    <location>
        <begin position="100"/>
        <end position="111"/>
    </location>
</feature>
<proteinExistence type="predicted"/>
<feature type="transmembrane region" description="Helical" evidence="2">
    <location>
        <begin position="38"/>
        <end position="57"/>
    </location>
</feature>
<organism evidence="3">
    <name type="scientific">Rhodosorus marinus</name>
    <dbReference type="NCBI Taxonomy" id="101924"/>
    <lineage>
        <taxon>Eukaryota</taxon>
        <taxon>Rhodophyta</taxon>
        <taxon>Stylonematophyceae</taxon>
        <taxon>Stylonematales</taxon>
        <taxon>Stylonemataceae</taxon>
        <taxon>Rhodosorus</taxon>
    </lineage>
</organism>
<evidence type="ECO:0000256" key="2">
    <source>
        <dbReference type="SAM" id="Phobius"/>
    </source>
</evidence>
<accession>A0A7S2ZFL7</accession>
<evidence type="ECO:0000256" key="1">
    <source>
        <dbReference type="SAM" id="MobiDB-lite"/>
    </source>
</evidence>
<dbReference type="EMBL" id="HBHW01007411">
    <property type="protein sequence ID" value="CAE0037668.1"/>
    <property type="molecule type" value="Transcribed_RNA"/>
</dbReference>
<keyword evidence="2" id="KW-1133">Transmembrane helix</keyword>
<gene>
    <name evidence="3" type="ORF">RMAR00112_LOCUS5619</name>
</gene>
<reference evidence="3" key="1">
    <citation type="submission" date="2021-01" db="EMBL/GenBank/DDBJ databases">
        <authorList>
            <person name="Corre E."/>
            <person name="Pelletier E."/>
            <person name="Niang G."/>
            <person name="Scheremetjew M."/>
            <person name="Finn R."/>
            <person name="Kale V."/>
            <person name="Holt S."/>
            <person name="Cochrane G."/>
            <person name="Meng A."/>
            <person name="Brown T."/>
            <person name="Cohen L."/>
        </authorList>
    </citation>
    <scope>NUCLEOTIDE SEQUENCE</scope>
    <source>
        <strain evidence="3">CCMP 769</strain>
    </source>
</reference>